<feature type="domain" description="Tf2-1-like SH3-like" evidence="3">
    <location>
        <begin position="138"/>
        <end position="186"/>
    </location>
</feature>
<reference evidence="4" key="2">
    <citation type="submission" date="2019-01" db="UniProtKB">
        <authorList>
            <consortium name="EnsemblPlants"/>
        </authorList>
    </citation>
    <scope>IDENTIFICATION</scope>
    <source>
        <strain evidence="4">cv. Heinz 1706</strain>
    </source>
</reference>
<dbReference type="InterPro" id="IPR043128">
    <property type="entry name" value="Rev_trsase/Diguanyl_cyclase"/>
</dbReference>
<feature type="compositionally biased region" description="Acidic residues" evidence="1">
    <location>
        <begin position="214"/>
        <end position="224"/>
    </location>
</feature>
<dbReference type="Pfam" id="PF24626">
    <property type="entry name" value="SH3_Tf2-1"/>
    <property type="match status" value="1"/>
</dbReference>
<dbReference type="InterPro" id="IPR056924">
    <property type="entry name" value="SH3_Tf2-1"/>
</dbReference>
<dbReference type="Gramene" id="Solyc09g059427.1.1">
    <property type="protein sequence ID" value="Solyc09g059427.1.1"/>
    <property type="gene ID" value="Solyc09g059427.1"/>
</dbReference>
<dbReference type="InterPro" id="IPR041577">
    <property type="entry name" value="RT_RNaseH_2"/>
</dbReference>
<reference evidence="4" key="1">
    <citation type="journal article" date="2012" name="Nature">
        <title>The tomato genome sequence provides insights into fleshy fruit evolution.</title>
        <authorList>
            <consortium name="Tomato Genome Consortium"/>
        </authorList>
    </citation>
    <scope>NUCLEOTIDE SEQUENCE [LARGE SCALE GENOMIC DNA]</scope>
    <source>
        <strain evidence="4">cv. Heinz 1706</strain>
    </source>
</reference>
<dbReference type="STRING" id="4081.A0A3Q7I402"/>
<dbReference type="InterPro" id="IPR051320">
    <property type="entry name" value="Viral_Replic_Matur_Polypro"/>
</dbReference>
<dbReference type="EnsemblPlants" id="Solyc09g059427.1.1">
    <property type="protein sequence ID" value="Solyc09g059427.1.1"/>
    <property type="gene ID" value="Solyc09g059427.1"/>
</dbReference>
<feature type="domain" description="Reverse transcriptase/retrotransposon-derived protein RNase H-like" evidence="2">
    <location>
        <begin position="56"/>
        <end position="135"/>
    </location>
</feature>
<dbReference type="AlphaFoldDB" id="A0A3Q7I402"/>
<evidence type="ECO:0000313" key="4">
    <source>
        <dbReference type="EnsemblPlants" id="Solyc09g059427.1.1"/>
    </source>
</evidence>
<dbReference type="SUPFAM" id="SSF56672">
    <property type="entry name" value="DNA/RNA polymerases"/>
    <property type="match status" value="1"/>
</dbReference>
<dbReference type="InParanoid" id="A0A3Q7I402"/>
<dbReference type="Gene3D" id="3.30.70.270">
    <property type="match status" value="1"/>
</dbReference>
<organism evidence="4">
    <name type="scientific">Solanum lycopersicum</name>
    <name type="common">Tomato</name>
    <name type="synonym">Lycopersicon esculentum</name>
    <dbReference type="NCBI Taxonomy" id="4081"/>
    <lineage>
        <taxon>Eukaryota</taxon>
        <taxon>Viridiplantae</taxon>
        <taxon>Streptophyta</taxon>
        <taxon>Embryophyta</taxon>
        <taxon>Tracheophyta</taxon>
        <taxon>Spermatophyta</taxon>
        <taxon>Magnoliopsida</taxon>
        <taxon>eudicotyledons</taxon>
        <taxon>Gunneridae</taxon>
        <taxon>Pentapetalae</taxon>
        <taxon>asterids</taxon>
        <taxon>lamiids</taxon>
        <taxon>Solanales</taxon>
        <taxon>Solanaceae</taxon>
        <taxon>Solanoideae</taxon>
        <taxon>Solaneae</taxon>
        <taxon>Solanum</taxon>
        <taxon>Solanum subgen. Lycopersicon</taxon>
    </lineage>
</organism>
<dbReference type="PANTHER" id="PTHR33064">
    <property type="entry name" value="POL PROTEIN"/>
    <property type="match status" value="1"/>
</dbReference>
<evidence type="ECO:0000259" key="2">
    <source>
        <dbReference type="Pfam" id="PF17919"/>
    </source>
</evidence>
<evidence type="ECO:0000313" key="5">
    <source>
        <dbReference type="Proteomes" id="UP000004994"/>
    </source>
</evidence>
<accession>A0A3Q7I402</accession>
<dbReference type="FunFam" id="3.30.70.270:FF:000020">
    <property type="entry name" value="Transposon Tf2-6 polyprotein-like Protein"/>
    <property type="match status" value="1"/>
</dbReference>
<evidence type="ECO:0000256" key="1">
    <source>
        <dbReference type="SAM" id="MobiDB-lite"/>
    </source>
</evidence>
<dbReference type="InterPro" id="IPR043502">
    <property type="entry name" value="DNA/RNA_pol_sf"/>
</dbReference>
<dbReference type="PANTHER" id="PTHR33064:SF37">
    <property type="entry name" value="RIBONUCLEASE H"/>
    <property type="match status" value="1"/>
</dbReference>
<evidence type="ECO:0000259" key="3">
    <source>
        <dbReference type="Pfam" id="PF24626"/>
    </source>
</evidence>
<name>A0A3Q7I402_SOLLC</name>
<feature type="region of interest" description="Disordered" evidence="1">
    <location>
        <begin position="212"/>
        <end position="233"/>
    </location>
</feature>
<proteinExistence type="predicted"/>
<sequence length="358" mass="41151">MDSTKIATIQQWPQPKNVKEFCSFLGLAGYCWRFIHHYASIARPFTDLLRKEPFRWNTSTQASFETLKAKLSTTLVLALPDFPQEFQLETDASGRGIGVVLYQKGYPIAYFIQKLSTHMQRASTNLREIFSITQAEFVKIKPYRQNTVRLQQHPKLGRRYFRPFQVLKHVGQVAYKLDLPAMARIHPHGVESSQNHEDKVFLQEGSIVMKQSNDVEDSQSDDVEDSKAKSEDNFIQPSRSNCLLGKEVREKLLPHISAPTALIEAEDLILVDHQGQEWNMLLVRQNEISTFLKDIGTFHYRRSGVVLDCFLPLKMENLLEIQWSHTLSQFPFVPDANFPMLIVIVPVTAIETVYGIQE</sequence>
<dbReference type="Proteomes" id="UP000004994">
    <property type="component" value="Chromosome 9"/>
</dbReference>
<dbReference type="Pfam" id="PF17919">
    <property type="entry name" value="RT_RNaseH_2"/>
    <property type="match status" value="1"/>
</dbReference>
<keyword evidence="5" id="KW-1185">Reference proteome</keyword>
<protein>
    <submittedName>
        <fullName evidence="4">Uncharacterized protein</fullName>
    </submittedName>
</protein>